<protein>
    <submittedName>
        <fullName evidence="1">Uncharacterized protein</fullName>
    </submittedName>
</protein>
<reference evidence="1" key="1">
    <citation type="submission" date="2023-10" db="EMBL/GenBank/DDBJ databases">
        <authorList>
            <person name="Rodriguez Cubillos JULIANA M."/>
            <person name="De Vega J."/>
        </authorList>
    </citation>
    <scope>NUCLEOTIDE SEQUENCE</scope>
</reference>
<evidence type="ECO:0000313" key="1">
    <source>
        <dbReference type="EMBL" id="CAJ2673085.1"/>
    </source>
</evidence>
<organism evidence="1 2">
    <name type="scientific">Trifolium pratense</name>
    <name type="common">Red clover</name>
    <dbReference type="NCBI Taxonomy" id="57577"/>
    <lineage>
        <taxon>Eukaryota</taxon>
        <taxon>Viridiplantae</taxon>
        <taxon>Streptophyta</taxon>
        <taxon>Embryophyta</taxon>
        <taxon>Tracheophyta</taxon>
        <taxon>Spermatophyta</taxon>
        <taxon>Magnoliopsida</taxon>
        <taxon>eudicotyledons</taxon>
        <taxon>Gunneridae</taxon>
        <taxon>Pentapetalae</taxon>
        <taxon>rosids</taxon>
        <taxon>fabids</taxon>
        <taxon>Fabales</taxon>
        <taxon>Fabaceae</taxon>
        <taxon>Papilionoideae</taxon>
        <taxon>50 kb inversion clade</taxon>
        <taxon>NPAAA clade</taxon>
        <taxon>Hologalegina</taxon>
        <taxon>IRL clade</taxon>
        <taxon>Trifolieae</taxon>
        <taxon>Trifolium</taxon>
    </lineage>
</organism>
<keyword evidence="2" id="KW-1185">Reference proteome</keyword>
<accession>A0ACB0LX73</accession>
<gene>
    <name evidence="1" type="ORF">MILVUS5_LOCUS36616</name>
</gene>
<dbReference type="Proteomes" id="UP001177021">
    <property type="component" value="Unassembled WGS sequence"/>
</dbReference>
<evidence type="ECO:0000313" key="2">
    <source>
        <dbReference type="Proteomes" id="UP001177021"/>
    </source>
</evidence>
<dbReference type="EMBL" id="CASHSV030000716">
    <property type="protein sequence ID" value="CAJ2673085.1"/>
    <property type="molecule type" value="Genomic_DNA"/>
</dbReference>
<proteinExistence type="predicted"/>
<name>A0ACB0LX73_TRIPR</name>
<sequence>MEIHVVEGTISTNAKTITSSGPLVTSECKTTSELEGSTSEKTVAVAGTLSTISGTKNAPPIQLDITPKQKTFLLFCFFDFFQCRN</sequence>
<comment type="caution">
    <text evidence="1">The sequence shown here is derived from an EMBL/GenBank/DDBJ whole genome shotgun (WGS) entry which is preliminary data.</text>
</comment>